<keyword evidence="4" id="KW-1185">Reference proteome</keyword>
<dbReference type="InterPro" id="IPR041324">
    <property type="entry name" value="AgI/II_N"/>
</dbReference>
<sequence length="203" mass="22788">MKKFLVLITAIMLFLAACSSEKEENKVEGKKDTEKVEDKAVEVDKGLFNVEITLPASFFEGQNIEEVIADAKKDGVSEVTKNEDGSLTYKMSKSKHKEMMEELETGLKESMDEMKNSEDFVSVKDVQSNKSYSEFTMVVDKEAYENSFDGFASIGLGMTGMYYQLFNGITADKTKVTIDVKDESTGEVFDTIVYPDDLEDTEE</sequence>
<evidence type="ECO:0000313" key="4">
    <source>
        <dbReference type="Proteomes" id="UP000316626"/>
    </source>
</evidence>
<dbReference type="EMBL" id="VDGI01000006">
    <property type="protein sequence ID" value="TQR20296.1"/>
    <property type="molecule type" value="Genomic_DNA"/>
</dbReference>
<dbReference type="OrthoDB" id="1849839at2"/>
<name>A0A544TS69_9BACI</name>
<dbReference type="AlphaFoldDB" id="A0A544TS69"/>
<feature type="signal peptide" evidence="1">
    <location>
        <begin position="1"/>
        <end position="22"/>
    </location>
</feature>
<evidence type="ECO:0000256" key="1">
    <source>
        <dbReference type="SAM" id="SignalP"/>
    </source>
</evidence>
<feature type="domain" description="Antigen I/II N-terminal" evidence="2">
    <location>
        <begin position="63"/>
        <end position="147"/>
    </location>
</feature>
<accession>A0A544TS69</accession>
<feature type="chain" id="PRO_5021925361" description="Antigen I/II N-terminal domain-containing protein" evidence="1">
    <location>
        <begin position="23"/>
        <end position="203"/>
    </location>
</feature>
<organism evidence="3 4">
    <name type="scientific">Psychrobacillus vulpis</name>
    <dbReference type="NCBI Taxonomy" id="2325572"/>
    <lineage>
        <taxon>Bacteria</taxon>
        <taxon>Bacillati</taxon>
        <taxon>Bacillota</taxon>
        <taxon>Bacilli</taxon>
        <taxon>Bacillales</taxon>
        <taxon>Bacillaceae</taxon>
        <taxon>Psychrobacillus</taxon>
    </lineage>
</organism>
<gene>
    <name evidence="3" type="ORF">FG384_07585</name>
</gene>
<dbReference type="PROSITE" id="PS51257">
    <property type="entry name" value="PROKAR_LIPOPROTEIN"/>
    <property type="match status" value="1"/>
</dbReference>
<dbReference type="RefSeq" id="WP_142641992.1">
    <property type="nucleotide sequence ID" value="NZ_VDGI01000006.1"/>
</dbReference>
<evidence type="ECO:0000259" key="2">
    <source>
        <dbReference type="Pfam" id="PF18652"/>
    </source>
</evidence>
<reference evidence="3 4" key="1">
    <citation type="submission" date="2019-06" db="EMBL/GenBank/DDBJ databases">
        <title>Psychrobacillus vulpis sp. nov., a new species isolated from feces of a red fox that inhabits in The Tablas de Daimiel Natural Park, Albacete, Spain.</title>
        <authorList>
            <person name="Rodriguez M."/>
            <person name="Reina J.C."/>
            <person name="Bejar V."/>
            <person name="Llamas I."/>
        </authorList>
    </citation>
    <scope>NUCLEOTIDE SEQUENCE [LARGE SCALE GENOMIC DNA]</scope>
    <source>
        <strain evidence="3 4">Z8</strain>
    </source>
</reference>
<protein>
    <recommendedName>
        <fullName evidence="2">Antigen I/II N-terminal domain-containing protein</fullName>
    </recommendedName>
</protein>
<evidence type="ECO:0000313" key="3">
    <source>
        <dbReference type="EMBL" id="TQR20296.1"/>
    </source>
</evidence>
<proteinExistence type="predicted"/>
<comment type="caution">
    <text evidence="3">The sequence shown here is derived from an EMBL/GenBank/DDBJ whole genome shotgun (WGS) entry which is preliminary data.</text>
</comment>
<dbReference type="Proteomes" id="UP000316626">
    <property type="component" value="Unassembled WGS sequence"/>
</dbReference>
<keyword evidence="1" id="KW-0732">Signal</keyword>
<dbReference type="Pfam" id="PF18652">
    <property type="entry name" value="Adhesin_P1_N"/>
    <property type="match status" value="1"/>
</dbReference>